<keyword evidence="2" id="KW-1185">Reference proteome</keyword>
<accession>A0A090D663</accession>
<dbReference type="PANTHER" id="PTHR10285">
    <property type="entry name" value="URIDINE KINASE"/>
    <property type="match status" value="1"/>
</dbReference>
<reference evidence="1 2" key="1">
    <citation type="journal article" date="2008" name="Genome Biol.">
        <title>The genome sequence of the model ascomycete fungus Podospora anserina.</title>
        <authorList>
            <person name="Espagne E."/>
            <person name="Lespinet O."/>
            <person name="Malagnac F."/>
            <person name="Da Silva C."/>
            <person name="Jaillon O."/>
            <person name="Porcel B.M."/>
            <person name="Couloux A."/>
            <person name="Aury J.-M."/>
            <person name="Segurens B."/>
            <person name="Poulain J."/>
            <person name="Anthouard V."/>
            <person name="Grossetete S."/>
            <person name="Khalili H."/>
            <person name="Coppin E."/>
            <person name="Dequard-Chablat M."/>
            <person name="Picard M."/>
            <person name="Contamine V."/>
            <person name="Arnaise S."/>
            <person name="Bourdais A."/>
            <person name="Berteaux-Lecellier V."/>
            <person name="Gautheret D."/>
            <person name="de Vries R.P."/>
            <person name="Battaglia E."/>
            <person name="Coutinho P.M."/>
            <person name="Danchin E.G.J."/>
            <person name="Henrissat B."/>
            <person name="El Khoury R."/>
            <person name="Sainsard-Chanet A."/>
            <person name="Boivin A."/>
            <person name="Pinan-Lucarre B."/>
            <person name="Sellem C.H."/>
            <person name="Debuchy R."/>
            <person name="Wincker P."/>
            <person name="Weissenbach J."/>
            <person name="Silar P."/>
        </authorList>
    </citation>
    <scope>NUCLEOTIDE SEQUENCE [LARGE SCALE GENOMIC DNA]</scope>
    <source>
        <strain evidence="2">S / ATCC MYA-4624 / DSM 980 / FGSC 10383</strain>
    </source>
</reference>
<dbReference type="STRING" id="515849.A0A090D663"/>
<dbReference type="eggNOG" id="KOG3308">
    <property type="taxonomic scope" value="Eukaryota"/>
</dbReference>
<reference evidence="2" key="2">
    <citation type="journal article" date="2014" name="Genetics">
        <title>Maintaining two mating types: Structure of the mating type locus and its role in heterokaryosis in Podospora anserina.</title>
        <authorList>
            <person name="Grognet P."/>
            <person name="Bidard F."/>
            <person name="Kuchly C."/>
            <person name="Tong L.C.H."/>
            <person name="Coppin E."/>
            <person name="Benkhali J.A."/>
            <person name="Couloux A."/>
            <person name="Wincker P."/>
            <person name="Debuchy R."/>
            <person name="Silar P."/>
        </authorList>
    </citation>
    <scope>GENOME REANNOTATION</scope>
    <source>
        <strain evidence="2">S / ATCC MYA-4624 / DSM 980 / FGSC 10383</strain>
    </source>
</reference>
<dbReference type="CDD" id="cd02024">
    <property type="entry name" value="NRK1"/>
    <property type="match status" value="1"/>
</dbReference>
<dbReference type="Proteomes" id="UP000001197">
    <property type="component" value="Chromosome 3"/>
</dbReference>
<protein>
    <submittedName>
        <fullName evidence="1">Nicotinamide riboside kinase</fullName>
    </submittedName>
</protein>
<sequence length="273" mass="30092">MPLPPAQKSLLVSLSGPSSSGKTTLARLLRDLLPNTFILHEDDFYKPESLLPFRSGHRDWDCPEAIDLPALTNALTYIKSTGKFPPFINSKEDQNTLGACPASPSHINFAKAIIASSSLHSLLKHAKICILDGFLLYSQAEEFKPILELIDIKLFLLASEEKAVARRKARDGYVTLEGFWKDPEGYVEEVVWPNYVEQHGYLFVDGDVKRGRLDRKVLEREGILAMGGGHEDGHGHGDGEGFGEVLVWAVGEVVDRLEGVLGGEGGRRENEGE</sequence>
<dbReference type="GO" id="GO:0016301">
    <property type="term" value="F:kinase activity"/>
    <property type="evidence" value="ECO:0007669"/>
    <property type="project" value="UniProtKB-KW"/>
</dbReference>
<dbReference type="SUPFAM" id="SSF52540">
    <property type="entry name" value="P-loop containing nucleoside triphosphate hydrolases"/>
    <property type="match status" value="1"/>
</dbReference>
<dbReference type="InterPro" id="IPR027417">
    <property type="entry name" value="P-loop_NTPase"/>
</dbReference>
<dbReference type="AlphaFoldDB" id="A0A090D663"/>
<evidence type="ECO:0000313" key="1">
    <source>
        <dbReference type="EMBL" id="CDP27008.1"/>
    </source>
</evidence>
<dbReference type="InParanoid" id="A0A090D663"/>
<organism evidence="1 2">
    <name type="scientific">Podospora anserina (strain S / ATCC MYA-4624 / DSM 980 / FGSC 10383)</name>
    <name type="common">Pleurage anserina</name>
    <dbReference type="NCBI Taxonomy" id="515849"/>
    <lineage>
        <taxon>Eukaryota</taxon>
        <taxon>Fungi</taxon>
        <taxon>Dikarya</taxon>
        <taxon>Ascomycota</taxon>
        <taxon>Pezizomycotina</taxon>
        <taxon>Sordariomycetes</taxon>
        <taxon>Sordariomycetidae</taxon>
        <taxon>Sordariales</taxon>
        <taxon>Podosporaceae</taxon>
        <taxon>Podospora</taxon>
        <taxon>Podospora anserina</taxon>
    </lineage>
</organism>
<keyword evidence="1" id="KW-0808">Transferase</keyword>
<dbReference type="EMBL" id="FO904938">
    <property type="protein sequence ID" value="CDP27008.1"/>
    <property type="molecule type" value="Genomic_DNA"/>
</dbReference>
<name>A0A090D663_PODAN</name>
<proteinExistence type="predicted"/>
<keyword evidence="1" id="KW-0418">Kinase</keyword>
<dbReference type="Gene3D" id="3.40.50.300">
    <property type="entry name" value="P-loop containing nucleotide triphosphate hydrolases"/>
    <property type="match status" value="1"/>
</dbReference>
<dbReference type="FunCoup" id="A0A090D663">
    <property type="interactions" value="33"/>
</dbReference>
<evidence type="ECO:0000313" key="2">
    <source>
        <dbReference type="Proteomes" id="UP000001197"/>
    </source>
</evidence>